<dbReference type="EMBL" id="BSXW01000479">
    <property type="protein sequence ID" value="GMF23550.1"/>
    <property type="molecule type" value="Genomic_DNA"/>
</dbReference>
<dbReference type="AlphaFoldDB" id="A0A9W6U1S6"/>
<proteinExistence type="predicted"/>
<feature type="transmembrane region" description="Helical" evidence="2">
    <location>
        <begin position="29"/>
        <end position="48"/>
    </location>
</feature>
<keyword evidence="2" id="KW-1133">Transmembrane helix</keyword>
<organism evidence="3 4">
    <name type="scientific">Phytophthora lilii</name>
    <dbReference type="NCBI Taxonomy" id="2077276"/>
    <lineage>
        <taxon>Eukaryota</taxon>
        <taxon>Sar</taxon>
        <taxon>Stramenopiles</taxon>
        <taxon>Oomycota</taxon>
        <taxon>Peronosporomycetes</taxon>
        <taxon>Peronosporales</taxon>
        <taxon>Peronosporaceae</taxon>
        <taxon>Phytophthora</taxon>
    </lineage>
</organism>
<keyword evidence="2" id="KW-0472">Membrane</keyword>
<evidence type="ECO:0000256" key="2">
    <source>
        <dbReference type="SAM" id="Phobius"/>
    </source>
</evidence>
<accession>A0A9W6U1S6</accession>
<name>A0A9W6U1S6_9STRA</name>
<keyword evidence="4" id="KW-1185">Reference proteome</keyword>
<sequence>MSMPFGDWYTDLVTLTMSPLQLAEPEYEAIIAALSAFVTLTLSVLPVVRHSPSTIVDVLPKMLRATYTSSFELLASKCVNLTSGSQPNASTPQLSSNNGENPK</sequence>
<evidence type="ECO:0000313" key="4">
    <source>
        <dbReference type="Proteomes" id="UP001165083"/>
    </source>
</evidence>
<evidence type="ECO:0000256" key="1">
    <source>
        <dbReference type="SAM" id="MobiDB-lite"/>
    </source>
</evidence>
<gene>
    <name evidence="3" type="ORF">Plil01_000952500</name>
</gene>
<protein>
    <submittedName>
        <fullName evidence="3">Unnamed protein product</fullName>
    </submittedName>
</protein>
<reference evidence="3" key="1">
    <citation type="submission" date="2023-04" db="EMBL/GenBank/DDBJ databases">
        <title>Phytophthora lilii NBRC 32176.</title>
        <authorList>
            <person name="Ichikawa N."/>
            <person name="Sato H."/>
            <person name="Tonouchi N."/>
        </authorList>
    </citation>
    <scope>NUCLEOTIDE SEQUENCE</scope>
    <source>
        <strain evidence="3">NBRC 32176</strain>
    </source>
</reference>
<comment type="caution">
    <text evidence="3">The sequence shown here is derived from an EMBL/GenBank/DDBJ whole genome shotgun (WGS) entry which is preliminary data.</text>
</comment>
<feature type="region of interest" description="Disordered" evidence="1">
    <location>
        <begin position="82"/>
        <end position="103"/>
    </location>
</feature>
<keyword evidence="2" id="KW-0812">Transmembrane</keyword>
<dbReference type="Proteomes" id="UP001165083">
    <property type="component" value="Unassembled WGS sequence"/>
</dbReference>
<evidence type="ECO:0000313" key="3">
    <source>
        <dbReference type="EMBL" id="GMF23550.1"/>
    </source>
</evidence>